<feature type="region of interest" description="Disordered" evidence="9">
    <location>
        <begin position="82"/>
        <end position="101"/>
    </location>
</feature>
<dbReference type="InterPro" id="IPR038508">
    <property type="entry name" value="ArfGAP_dom_sf"/>
</dbReference>
<feature type="compositionally biased region" description="Acidic residues" evidence="9">
    <location>
        <begin position="393"/>
        <end position="406"/>
    </location>
</feature>
<dbReference type="InterPro" id="IPR022018">
    <property type="entry name" value="GIT1_C"/>
</dbReference>
<keyword evidence="1" id="KW-0343">GTPase activation</keyword>
<name>A0A1S3K2G9_LINAN</name>
<organism evidence="11 12">
    <name type="scientific">Lingula anatina</name>
    <name type="common">Brachiopod</name>
    <name type="synonym">Lingula unguis</name>
    <dbReference type="NCBI Taxonomy" id="7574"/>
    <lineage>
        <taxon>Eukaryota</taxon>
        <taxon>Metazoa</taxon>
        <taxon>Spiralia</taxon>
        <taxon>Lophotrochozoa</taxon>
        <taxon>Brachiopoda</taxon>
        <taxon>Linguliformea</taxon>
        <taxon>Lingulata</taxon>
        <taxon>Lingulida</taxon>
        <taxon>Linguloidea</taxon>
        <taxon>Lingulidae</taxon>
        <taxon>Lingula</taxon>
    </lineage>
</organism>
<evidence type="ECO:0000259" key="10">
    <source>
        <dbReference type="PROSITE" id="PS50115"/>
    </source>
</evidence>
<dbReference type="OrthoDB" id="5588096at2759"/>
<evidence type="ECO:0000313" key="11">
    <source>
        <dbReference type="Proteomes" id="UP000085678"/>
    </source>
</evidence>
<dbReference type="FunFam" id="1.10.220.150:FF:000003">
    <property type="entry name" value="ARF GTPase-activating protein GIT2 isoform 1"/>
    <property type="match status" value="1"/>
</dbReference>
<dbReference type="Pfam" id="PF12205">
    <property type="entry name" value="GIT1_C"/>
    <property type="match status" value="1"/>
</dbReference>
<dbReference type="PRINTS" id="PR00405">
    <property type="entry name" value="REVINTRACTNG"/>
</dbReference>
<dbReference type="Pfam" id="PF01412">
    <property type="entry name" value="ArfGap"/>
    <property type="match status" value="1"/>
</dbReference>
<evidence type="ECO:0000256" key="2">
    <source>
        <dbReference type="ARBA" id="ARBA00022723"/>
    </source>
</evidence>
<sequence length="739" mass="81977">MSRGKGRTPSEICSDCGAPDPSWASVNRGVLMCDECCSIHRSLGRHISHVKSLKKGNWHPTLLQMVHQLVSQSTNSIWEHTLLDPTQNKQGRRKPNPRDQLHPMKADFIRAKYQFLAFAQKPKDEENQSVEDLSKQLHSCVRTGNLETTLRLLSFGANPNYFHQERGNCPIHVAAQSGQATQVELVVIYGADPGAVDSGGKTAADYAKAEGYTDLSNRIVELQYELTDRLAYYLCGRKPDHKMGQHFIIPEMADSSLDLSELAKAAKKQLQGLPNHLFEELAMDVYDEVDRRENDKIWLGSQNHNALVSDRQAVPFLPVNPEFSSTRNQGRQKLARFNAREFATLIIDVLSDAKRRQQGITSPVHTPRDREQVSLANSSTKESRGVPKTSSFSDDEPVYDSVASDEDYSSIGGDVASLKDSDIQNTQKKEGVLEVQRLTQENATLQGQHAIGSSHAVGSAHILSSPHASASVPSLSNGYDNVSSLKQQQQLPSTQPSPTQPEFDTAVPRRHIGQLSRPQSMFEPRNHHRLPWQKTYTPFRDDNAIGTGSHRISEEYSLDERESPPRQFSREGNASDSDYDNANKETEDRQRESTLTPSPDEAEGAVGPCTQDGYEMQEGLPTQEQVVKKTEIITKKIQELLKNAQEGNHESYSPCADKILSAVSEMTAIFPQNVNSDCIGQALQQLGGGADRLCHECKSLPIKGEDGQLDYASKTPQVIQCAFDIAKAAKQLVTLFERA</sequence>
<reference evidence="12" key="1">
    <citation type="submission" date="2025-08" db="UniProtKB">
        <authorList>
            <consortium name="RefSeq"/>
        </authorList>
    </citation>
    <scope>IDENTIFICATION</scope>
    <source>
        <tissue evidence="12">Gonads</tissue>
    </source>
</reference>
<gene>
    <name evidence="12" type="primary">LOC106178098</name>
</gene>
<feature type="compositionally biased region" description="Polar residues" evidence="9">
    <location>
        <begin position="467"/>
        <end position="482"/>
    </location>
</feature>
<keyword evidence="4 8" id="KW-0863">Zinc-finger</keyword>
<keyword evidence="11" id="KW-1185">Reference proteome</keyword>
<dbReference type="Pfam" id="PF08518">
    <property type="entry name" value="GIT_SHD"/>
    <property type="match status" value="2"/>
</dbReference>
<dbReference type="GO" id="GO:0036465">
    <property type="term" value="P:synaptic vesicle recycling"/>
    <property type="evidence" value="ECO:0007669"/>
    <property type="project" value="TreeGrafter"/>
</dbReference>
<protein>
    <submittedName>
        <fullName evidence="12">ARF GTPase-activating protein GIT2 isoform X5</fullName>
    </submittedName>
</protein>
<dbReference type="PANTHER" id="PTHR46097:SF3">
    <property type="entry name" value="ARF GTPASE-ACTIVATING PROTEIN GIT"/>
    <property type="match status" value="1"/>
</dbReference>
<keyword evidence="6 7" id="KW-0040">ANK repeat</keyword>
<dbReference type="GO" id="GO:0032012">
    <property type="term" value="P:regulation of ARF protein signal transduction"/>
    <property type="evidence" value="ECO:0007669"/>
    <property type="project" value="InterPro"/>
</dbReference>
<evidence type="ECO:0000256" key="8">
    <source>
        <dbReference type="PROSITE-ProRule" id="PRU00288"/>
    </source>
</evidence>
<dbReference type="Gene3D" id="1.10.220.150">
    <property type="entry name" value="Arf GTPase activating protein"/>
    <property type="match status" value="1"/>
</dbReference>
<dbReference type="PROSITE" id="PS50115">
    <property type="entry name" value="ARFGAP"/>
    <property type="match status" value="1"/>
</dbReference>
<dbReference type="InterPro" id="IPR013724">
    <property type="entry name" value="GIT_SHD"/>
</dbReference>
<feature type="region of interest" description="Disordered" evidence="9">
    <location>
        <begin position="467"/>
        <end position="623"/>
    </location>
</feature>
<dbReference type="SMART" id="SM00555">
    <property type="entry name" value="GIT"/>
    <property type="match status" value="2"/>
</dbReference>
<feature type="compositionally biased region" description="Low complexity" evidence="9">
    <location>
        <begin position="483"/>
        <end position="501"/>
    </location>
</feature>
<evidence type="ECO:0000256" key="6">
    <source>
        <dbReference type="ARBA" id="ARBA00023043"/>
    </source>
</evidence>
<dbReference type="RefSeq" id="XP_013416589.1">
    <property type="nucleotide sequence ID" value="XM_013561135.1"/>
</dbReference>
<dbReference type="InterPro" id="IPR001164">
    <property type="entry name" value="ArfGAP_dom"/>
</dbReference>
<evidence type="ECO:0000256" key="1">
    <source>
        <dbReference type="ARBA" id="ARBA00022468"/>
    </source>
</evidence>
<dbReference type="GO" id="GO:0098793">
    <property type="term" value="C:presynapse"/>
    <property type="evidence" value="ECO:0007669"/>
    <property type="project" value="GOC"/>
</dbReference>
<dbReference type="GO" id="GO:0008277">
    <property type="term" value="P:regulation of G protein-coupled receptor signaling pathway"/>
    <property type="evidence" value="ECO:0007669"/>
    <property type="project" value="TreeGrafter"/>
</dbReference>
<evidence type="ECO:0000256" key="5">
    <source>
        <dbReference type="ARBA" id="ARBA00022833"/>
    </source>
</evidence>
<accession>A0A1S3K2G9</accession>
<dbReference type="PROSITE" id="PS50297">
    <property type="entry name" value="ANK_REP_REGION"/>
    <property type="match status" value="1"/>
</dbReference>
<dbReference type="InterPro" id="IPR047161">
    <property type="entry name" value="GIT-like"/>
</dbReference>
<dbReference type="PANTHER" id="PTHR46097">
    <property type="entry name" value="G PROTEIN-COUPLED RECEPTOR KINASE INTERACTING ARFGAP"/>
    <property type="match status" value="1"/>
</dbReference>
<dbReference type="InterPro" id="IPR037278">
    <property type="entry name" value="ARFGAP/RecO"/>
</dbReference>
<keyword evidence="2" id="KW-0479">Metal-binding</keyword>
<dbReference type="Proteomes" id="UP000085678">
    <property type="component" value="Unplaced"/>
</dbReference>
<feature type="repeat" description="ANK" evidence="7">
    <location>
        <begin position="166"/>
        <end position="198"/>
    </location>
</feature>
<feature type="compositionally biased region" description="Basic and acidic residues" evidence="9">
    <location>
        <begin position="551"/>
        <end position="564"/>
    </location>
</feature>
<evidence type="ECO:0000256" key="3">
    <source>
        <dbReference type="ARBA" id="ARBA00022737"/>
    </source>
</evidence>
<dbReference type="SMART" id="SM00248">
    <property type="entry name" value="ANK"/>
    <property type="match status" value="2"/>
</dbReference>
<dbReference type="GO" id="GO:0007420">
    <property type="term" value="P:brain development"/>
    <property type="evidence" value="ECO:0007669"/>
    <property type="project" value="InterPro"/>
</dbReference>
<dbReference type="PROSITE" id="PS50088">
    <property type="entry name" value="ANK_REPEAT"/>
    <property type="match status" value="1"/>
</dbReference>
<proteinExistence type="predicted"/>
<dbReference type="Pfam" id="PF12796">
    <property type="entry name" value="Ank_2"/>
    <property type="match status" value="1"/>
</dbReference>
<dbReference type="GeneID" id="106178098"/>
<evidence type="ECO:0000256" key="4">
    <source>
        <dbReference type="ARBA" id="ARBA00022771"/>
    </source>
</evidence>
<feature type="domain" description="Arf-GAP" evidence="10">
    <location>
        <begin position="1"/>
        <end position="126"/>
    </location>
</feature>
<dbReference type="GO" id="GO:0005096">
    <property type="term" value="F:GTPase activator activity"/>
    <property type="evidence" value="ECO:0007669"/>
    <property type="project" value="UniProtKB-KW"/>
</dbReference>
<keyword evidence="5" id="KW-0862">Zinc</keyword>
<dbReference type="InterPro" id="IPR002110">
    <property type="entry name" value="Ankyrin_rpt"/>
</dbReference>
<feature type="region of interest" description="Disordered" evidence="9">
    <location>
        <begin position="356"/>
        <end position="406"/>
    </location>
</feature>
<dbReference type="AlphaFoldDB" id="A0A1S3K2G9"/>
<dbReference type="SUPFAM" id="SSF48403">
    <property type="entry name" value="Ankyrin repeat"/>
    <property type="match status" value="1"/>
</dbReference>
<dbReference type="GO" id="GO:0008270">
    <property type="term" value="F:zinc ion binding"/>
    <property type="evidence" value="ECO:0007669"/>
    <property type="project" value="UniProtKB-KW"/>
</dbReference>
<dbReference type="InterPro" id="IPR036770">
    <property type="entry name" value="Ankyrin_rpt-contain_sf"/>
</dbReference>
<evidence type="ECO:0000313" key="12">
    <source>
        <dbReference type="RefSeq" id="XP_013416589.1"/>
    </source>
</evidence>
<feature type="compositionally biased region" description="Basic and acidic residues" evidence="9">
    <location>
        <begin position="581"/>
        <end position="592"/>
    </location>
</feature>
<dbReference type="SMART" id="SM00105">
    <property type="entry name" value="ArfGap"/>
    <property type="match status" value="1"/>
</dbReference>
<evidence type="ECO:0000256" key="9">
    <source>
        <dbReference type="SAM" id="MobiDB-lite"/>
    </source>
</evidence>
<keyword evidence="3" id="KW-0677">Repeat</keyword>
<dbReference type="CDD" id="cd08833">
    <property type="entry name" value="ArfGap_GIT"/>
    <property type="match status" value="1"/>
</dbReference>
<dbReference type="Gene3D" id="1.20.120.330">
    <property type="entry name" value="Nucleotidyltransferases domain 2"/>
    <property type="match status" value="1"/>
</dbReference>
<dbReference type="GO" id="GO:0031267">
    <property type="term" value="F:small GTPase binding"/>
    <property type="evidence" value="ECO:0007669"/>
    <property type="project" value="TreeGrafter"/>
</dbReference>
<dbReference type="Gene3D" id="1.25.40.20">
    <property type="entry name" value="Ankyrin repeat-containing domain"/>
    <property type="match status" value="1"/>
</dbReference>
<evidence type="ECO:0000256" key="7">
    <source>
        <dbReference type="PROSITE-ProRule" id="PRU00023"/>
    </source>
</evidence>
<dbReference type="SUPFAM" id="SSF57863">
    <property type="entry name" value="ArfGap/RecO-like zinc finger"/>
    <property type="match status" value="1"/>
</dbReference>